<dbReference type="SMART" id="SM01411">
    <property type="entry name" value="Ephrin_rec_like"/>
    <property type="match status" value="3"/>
</dbReference>
<dbReference type="InterPro" id="IPR013320">
    <property type="entry name" value="ConA-like_dom_sf"/>
</dbReference>
<dbReference type="SMART" id="SM00179">
    <property type="entry name" value="EGF_CA"/>
    <property type="match status" value="6"/>
</dbReference>
<feature type="disulfide bond" evidence="8">
    <location>
        <begin position="1682"/>
        <end position="1709"/>
    </location>
</feature>
<dbReference type="SMART" id="SM00181">
    <property type="entry name" value="EGF"/>
    <property type="match status" value="7"/>
</dbReference>
<dbReference type="InterPro" id="IPR001881">
    <property type="entry name" value="EGF-like_Ca-bd_dom"/>
</dbReference>
<evidence type="ECO:0000259" key="13">
    <source>
        <dbReference type="PROSITE" id="PS51828"/>
    </source>
</evidence>
<feature type="disulfide bond" evidence="7">
    <location>
        <begin position="1357"/>
        <end position="1374"/>
    </location>
</feature>
<protein>
    <submittedName>
        <fullName evidence="15">Sushi, von Willebrand factor type A, EGF and pentraxin domain-containing protein 1</fullName>
    </submittedName>
</protein>
<feature type="disulfide bond" evidence="7">
    <location>
        <begin position="1256"/>
        <end position="1265"/>
    </location>
</feature>
<feature type="domain" description="EGF-like" evidence="9">
    <location>
        <begin position="1151"/>
        <end position="1187"/>
    </location>
</feature>
<dbReference type="PROSITE" id="PS01186">
    <property type="entry name" value="EGF_2"/>
    <property type="match status" value="2"/>
</dbReference>
<feature type="domain" description="Sushi" evidence="12">
    <location>
        <begin position="534"/>
        <end position="600"/>
    </location>
</feature>
<feature type="disulfide bond" evidence="8">
    <location>
        <begin position="504"/>
        <end position="531"/>
    </location>
</feature>
<dbReference type="GO" id="GO:0040008">
    <property type="term" value="P:regulation of growth"/>
    <property type="evidence" value="ECO:0007669"/>
    <property type="project" value="UniProtKB-ARBA"/>
</dbReference>
<evidence type="ECO:0000259" key="11">
    <source>
        <dbReference type="PROSITE" id="PS50825"/>
    </source>
</evidence>
<dbReference type="InterPro" id="IPR035976">
    <property type="entry name" value="Sushi/SCR/CCP_sf"/>
</dbReference>
<dbReference type="FunFam" id="2.10.25.10:FF:000012">
    <property type="entry name" value="Delta-like protein"/>
    <property type="match status" value="1"/>
</dbReference>
<evidence type="ECO:0000256" key="4">
    <source>
        <dbReference type="ARBA" id="ARBA00022737"/>
    </source>
</evidence>
<dbReference type="FunFam" id="2.10.50.10:FF:000018">
    <property type="entry name" value="Sushi, von Willebrand factor type A, EGF and pentraxin domain-containing 1"/>
    <property type="match status" value="1"/>
</dbReference>
<feature type="disulfide bond" evidence="7">
    <location>
        <begin position="1376"/>
        <end position="1385"/>
    </location>
</feature>
<keyword evidence="2 8" id="KW-0768">Sushi</keyword>
<accession>A0AAJ7FF62</accession>
<feature type="domain" description="Sushi" evidence="12">
    <location>
        <begin position="1712"/>
        <end position="1779"/>
    </location>
</feature>
<feature type="domain" description="Sushi" evidence="12">
    <location>
        <begin position="1780"/>
        <end position="1870"/>
    </location>
</feature>
<dbReference type="PANTHER" id="PTHR19325">
    <property type="entry name" value="COMPLEMENT COMPONENT-RELATED SUSHI DOMAIN-CONTAINING"/>
    <property type="match status" value="1"/>
</dbReference>
<keyword evidence="14" id="KW-1185">Reference proteome</keyword>
<dbReference type="InterPro" id="IPR000436">
    <property type="entry name" value="Sushi_SCR_CCP_dom"/>
</dbReference>
<keyword evidence="4" id="KW-0677">Repeat</keyword>
<dbReference type="Pfam" id="PF02494">
    <property type="entry name" value="HYR"/>
    <property type="match status" value="2"/>
</dbReference>
<feature type="domain" description="Sushi" evidence="12">
    <location>
        <begin position="1591"/>
        <end position="1653"/>
    </location>
</feature>
<dbReference type="Pfam" id="PF00354">
    <property type="entry name" value="Pentaxin"/>
    <property type="match status" value="1"/>
</dbReference>
<feature type="domain" description="Sushi" evidence="12">
    <location>
        <begin position="475"/>
        <end position="533"/>
    </location>
</feature>
<feature type="disulfide bond" evidence="8">
    <location>
        <begin position="2217"/>
        <end position="2244"/>
    </location>
</feature>
<dbReference type="Gene3D" id="2.10.25.10">
    <property type="entry name" value="Laminin"/>
    <property type="match status" value="6"/>
</dbReference>
<dbReference type="InterPro" id="IPR011641">
    <property type="entry name" value="Tyr-kin_ephrin_A/B_rcpt-like"/>
</dbReference>
<dbReference type="CDD" id="cd00054">
    <property type="entry name" value="EGF_CA"/>
    <property type="match status" value="6"/>
</dbReference>
<gene>
    <name evidence="15" type="primary">LOC107264733</name>
</gene>
<feature type="domain" description="Sushi" evidence="12">
    <location>
        <begin position="1930"/>
        <end position="1992"/>
    </location>
</feature>
<name>A0AAJ7FF62_CEPCN</name>
<feature type="disulfide bond" evidence="7">
    <location>
        <begin position="1336"/>
        <end position="1345"/>
    </location>
</feature>
<feature type="disulfide bond" evidence="8">
    <location>
        <begin position="432"/>
        <end position="459"/>
    </location>
</feature>
<feature type="domain" description="Sushi" evidence="12">
    <location>
        <begin position="1654"/>
        <end position="1711"/>
    </location>
</feature>
<dbReference type="PROSITE" id="PS51828">
    <property type="entry name" value="PTX_2"/>
    <property type="match status" value="1"/>
</dbReference>
<evidence type="ECO:0000259" key="12">
    <source>
        <dbReference type="PROSITE" id="PS50923"/>
    </source>
</evidence>
<dbReference type="GO" id="GO:0007411">
    <property type="term" value="P:axon guidance"/>
    <property type="evidence" value="ECO:0007669"/>
    <property type="project" value="UniProtKB-ARBA"/>
</dbReference>
<dbReference type="SUPFAM" id="SSF53300">
    <property type="entry name" value="vWA-like"/>
    <property type="match status" value="1"/>
</dbReference>
<evidence type="ECO:0000256" key="5">
    <source>
        <dbReference type="ARBA" id="ARBA00023157"/>
    </source>
</evidence>
<dbReference type="PANTHER" id="PTHR19325:SF575">
    <property type="entry name" value="LOCOMOTION-RELATED PROTEIN HIKARU GENKI"/>
    <property type="match status" value="1"/>
</dbReference>
<dbReference type="CDD" id="cd00033">
    <property type="entry name" value="CCP"/>
    <property type="match status" value="11"/>
</dbReference>
<feature type="domain" description="EGF-like" evidence="9">
    <location>
        <begin position="1304"/>
        <end position="1346"/>
    </location>
</feature>
<organism evidence="14 15">
    <name type="scientific">Cephus cinctus</name>
    <name type="common">Wheat stem sawfly</name>
    <dbReference type="NCBI Taxonomy" id="211228"/>
    <lineage>
        <taxon>Eukaryota</taxon>
        <taxon>Metazoa</taxon>
        <taxon>Ecdysozoa</taxon>
        <taxon>Arthropoda</taxon>
        <taxon>Hexapoda</taxon>
        <taxon>Insecta</taxon>
        <taxon>Pterygota</taxon>
        <taxon>Neoptera</taxon>
        <taxon>Endopterygota</taxon>
        <taxon>Hymenoptera</taxon>
        <taxon>Cephoidea</taxon>
        <taxon>Cephidae</taxon>
        <taxon>Cephus</taxon>
    </lineage>
</organism>
<feature type="disulfide bond" evidence="8">
    <location>
        <begin position="1750"/>
        <end position="1777"/>
    </location>
</feature>
<dbReference type="InterPro" id="IPR001759">
    <property type="entry name" value="PTX_dom"/>
</dbReference>
<feature type="domain" description="VWFA" evidence="10">
    <location>
        <begin position="99"/>
        <end position="280"/>
    </location>
</feature>
<dbReference type="CDD" id="cd01450">
    <property type="entry name" value="vWFA_subfamily_ECM"/>
    <property type="match status" value="1"/>
</dbReference>
<dbReference type="Gene3D" id="2.10.70.10">
    <property type="entry name" value="Complement Module, domain 1"/>
    <property type="match status" value="11"/>
</dbReference>
<feature type="domain" description="EGF-like" evidence="9">
    <location>
        <begin position="1348"/>
        <end position="1386"/>
    </location>
</feature>
<dbReference type="SUPFAM" id="SSF49899">
    <property type="entry name" value="Concanavalin A-like lectins/glucanases"/>
    <property type="match status" value="1"/>
</dbReference>
<dbReference type="GO" id="GO:0005509">
    <property type="term" value="F:calcium ion binding"/>
    <property type="evidence" value="ECO:0007669"/>
    <property type="project" value="InterPro"/>
</dbReference>
<dbReference type="Pfam" id="PF07699">
    <property type="entry name" value="Ephrin_rec_like"/>
    <property type="match status" value="2"/>
</dbReference>
<dbReference type="SMART" id="SM00327">
    <property type="entry name" value="VWA"/>
    <property type="match status" value="1"/>
</dbReference>
<dbReference type="GO" id="GO:0048056">
    <property type="term" value="P:R3/R4 cell differentiation"/>
    <property type="evidence" value="ECO:0007669"/>
    <property type="project" value="UniProtKB-ARBA"/>
</dbReference>
<keyword evidence="5 7" id="KW-1015">Disulfide bond</keyword>
<dbReference type="SMART" id="SM00159">
    <property type="entry name" value="PTX"/>
    <property type="match status" value="1"/>
</dbReference>
<dbReference type="InterPro" id="IPR009030">
    <property type="entry name" value="Growth_fac_rcpt_cys_sf"/>
</dbReference>
<dbReference type="InterPro" id="IPR000742">
    <property type="entry name" value="EGF"/>
</dbReference>
<dbReference type="PROSITE" id="PS50234">
    <property type="entry name" value="VWFA"/>
    <property type="match status" value="1"/>
</dbReference>
<feature type="domain" description="Sushi" evidence="12">
    <location>
        <begin position="2119"/>
        <end position="2184"/>
    </location>
</feature>
<feature type="domain" description="Sushi" evidence="12">
    <location>
        <begin position="2247"/>
        <end position="2300"/>
    </location>
</feature>
<dbReference type="KEGG" id="ccin:107264733"/>
<sequence length="2303" mass="255270">MSKFGLKTFAIYLLIIGFFVNFLKTSEVKVPARSKSDIDTEFEGSGTSEVLNFGRKRKHRIIDRQSWDNPSEVLQSKINVLSRLLRIHVDHLREADQVELVFLVDASASVGLDNFRSELNFVKKLLSDFTVAPAATQVAVITFAGKTSIFRNVDQISRTGQSNQKCQLLNKQLGNITYSGGGTYTRGALLQALSILEKSRGGAKKAVFLITDGFSNGGDPRPVANLLKNIGATVLTFGIRTGNIEELHDIASEPGHTHSYLLDSFPEFEALARRALHRDLKAGQYVPVGFPGDCDSLCLDESKENSSRGCCDDLATCTCGTATGHYACLCPQGYFGSGLRGSCQPCPNKTYGVGDAPGDAMSICISCPDVNHITIKVPATSPDDCVCPSGFITNGDKCEAITCPKLKVPENGYLVKANACNNVINAACGVRCKIGFYLTGDSIRLCRKSGVWSGTEPQCLLKTCPAMEAPPHGRIRCNHEDSDQYEIRPDLAAFPIDTSCQFKCDIGYQIRGSRVRNCLPLSRWDGLKVTCKPIKCLPLKHVANGEIRPKICTGTNKLPFATNCTIICKEGFVLEGPRSRFCAGRTGTWSQRHNINECVDDTPPVITCPLNISLETLPGKKYALVNWTKPIATDNSDTKPNVWSKPHIKFPWKARLNSHTITYVAQDASKNKAICKFTVNVVDREPPTVENCIDPPIFLAESTTGAINITWTEPVFHDNSDIPVRVERSHNPDENVFPLGLTNVVYNATDKSGNTRSCVLNVTVEDICQDYPKPLHGNAECSSVEAQGVQCIVTCSEGYAFAFSPSNSVQTDQGLLVTCNRYTYLWNNSYFPDCSVAQVPNVIAQDGSMILEGEATDACENSTILHQLGDRINDDLETNLIGICENEIECSLSRSDPVCEENLISKEDVNLNLIRRRRFTGKENISIRRKRIASKNKGRDKTRNKKKRNKIELKFKVIGKIIEEHRYDPKQGITKLREKVQSMTKSGQLNLLNNKTNQEIAKLALNLHTVFREPQELCDTGSVLKKHSCVKCPSGTFHNLTKGQCQSCPFGTYENSTGSSKCQKCPEHTLTRKMHGKSIADCIPICRPGHYSHRKRDHRLALALEPCFTCDIGYYQPEYGKNQCTACPENTSTKGRASTRIDDCLDTYEIDNDVCHKNPCFNGGTCVKETDGYSCECPGLYVGSRCDKLQNACDSSPCLNEGQCHFHNDANAAYTCTCKSSYTGKDCEIYVDECAVNPCQNGGTCISTEKDFSCVCKDGFEGDNCEISQNHCASSPCQEGSTCLNKNGTWHCICSSGFLGQRCNLLPCDWFPCHPHSSCVNVEDEHATRKSFRCECPDGYTGENCMTKIDPCKDAPCLNDGTCKIGPSLSNYTCVCSAWYSGRNCETKLSSDYVMHFTKSGTTDYVMIKAPGKDLTELTACLWLQSVDTFNYGTVLSYATKEHDNAFTLTDYNGFVLYVNGERIVTDITANDGYWHFLCITWESQNGSWTVFVDDDIKDNGTLFANGSVIQGNGVLVIGQEQDRIGGGFSESESFLGKLSLFDVWDKVLSIDDIKNLSTLCEPYHGSLFSWARMQEHIHGDIAIVNSTFCRGCPSPVVPFRGNVNVNEDGSEVTYHCETGYLVLFGGAEQKSLTRKCLKQGQWNGYYTPNCTRIKCGFPGYFPRGKLRGRSYMYGDKIQYMCNNGYELHGNPTRFCNADGSWSGTQPLCMGMTCKNLFAPENGIIEYIVDEHDREDTSILQVGQQLEFKCNPGFRLMGEQILSCLEKGVWDYKPPTCTPFGCPPPKSVAHGYIALNISSNADKINKTSIGPELEMHMDDYLKDSYFYGDIVGLSCHSGYKFQGNHNLVAEFRLQCSTSGSWIGFVPDCVPLQCPWPEVVKNAKIFLITENVTLEIPYATEQANSLLNKSSLISSKVETEPSVNLNGTLNKTLNDTENLQLEKMEPFEILNKKFSFGSKISTVCNIGYELKGSRIKTCMDTEKWSDDESHCELRKCSVTYHPIIRSFRGRMNELKINNGEQTFKSDEDFEKNWENLRNTQGSFHNISFESEGNNFGEKTIFKCVNNTVVNLQSINITDAPSNLTWICNERGAWNLSNLQLNEIQLKNIFNENIYDICKEASCKQPKPPANGYINNESAISNSDTASTKVNDEVKFKCRHGYILQGNESSKCLSNGTWSHIPICKPVICGKPPSPLNTVINGNTENVTYVFGNMVSYGCLQGYKIFGHGYARCLANGKWSRMHGKCSKISCGKPTILPGITVTGQSYLYQAKLTYVCPDGKQKGEITCASNGKWSDMPVCEKSLK</sequence>
<dbReference type="Gene3D" id="3.40.50.410">
    <property type="entry name" value="von Willebrand factor, type A domain"/>
    <property type="match status" value="1"/>
</dbReference>
<dbReference type="InterPro" id="IPR002035">
    <property type="entry name" value="VWF_A"/>
</dbReference>
<dbReference type="Gene3D" id="2.10.50.10">
    <property type="entry name" value="Tumor Necrosis Factor Receptor, subunit A, domain 2"/>
    <property type="match status" value="3"/>
</dbReference>
<dbReference type="GO" id="GO:0120035">
    <property type="term" value="P:regulation of plasma membrane bounded cell projection organization"/>
    <property type="evidence" value="ECO:0007669"/>
    <property type="project" value="UniProtKB-ARBA"/>
</dbReference>
<feature type="disulfide bond" evidence="8">
    <location>
        <begin position="403"/>
        <end position="446"/>
    </location>
</feature>
<feature type="domain" description="HYR" evidence="11">
    <location>
        <begin position="599"/>
        <end position="681"/>
    </location>
</feature>
<dbReference type="SUPFAM" id="SSF57535">
    <property type="entry name" value="Complement control module/SCR domain"/>
    <property type="match status" value="11"/>
</dbReference>
<dbReference type="PROSITE" id="PS50026">
    <property type="entry name" value="EGF_3"/>
    <property type="match status" value="6"/>
</dbReference>
<keyword evidence="6" id="KW-0325">Glycoprotein</keyword>
<dbReference type="InterPro" id="IPR050350">
    <property type="entry name" value="Compl-Cell_Adhes-Reg"/>
</dbReference>
<evidence type="ECO:0000313" key="15">
    <source>
        <dbReference type="RefSeq" id="XP_015588785.1"/>
    </source>
</evidence>
<dbReference type="SUPFAM" id="SSF57184">
    <property type="entry name" value="Growth factor receptor domain"/>
    <property type="match status" value="2"/>
</dbReference>
<dbReference type="GeneID" id="107264733"/>
<dbReference type="InterPro" id="IPR036465">
    <property type="entry name" value="vWFA_dom_sf"/>
</dbReference>
<dbReference type="Pfam" id="PF00084">
    <property type="entry name" value="Sushi"/>
    <property type="match status" value="11"/>
</dbReference>
<reference evidence="15" key="1">
    <citation type="submission" date="2025-08" db="UniProtKB">
        <authorList>
            <consortium name="RefSeq"/>
        </authorList>
    </citation>
    <scope>IDENTIFICATION</scope>
</reference>
<feature type="domain" description="EGF-like" evidence="9">
    <location>
        <begin position="1230"/>
        <end position="1266"/>
    </location>
</feature>
<dbReference type="RefSeq" id="XP_015588785.1">
    <property type="nucleotide sequence ID" value="XM_015733299.2"/>
</dbReference>
<dbReference type="PROSITE" id="PS50825">
    <property type="entry name" value="HYR"/>
    <property type="match status" value="2"/>
</dbReference>
<evidence type="ECO:0000313" key="14">
    <source>
        <dbReference type="Proteomes" id="UP000694920"/>
    </source>
</evidence>
<dbReference type="SMART" id="SM00032">
    <property type="entry name" value="CCP"/>
    <property type="match status" value="11"/>
</dbReference>
<comment type="caution">
    <text evidence="7">Lacks conserved residue(s) required for the propagation of feature annotation.</text>
</comment>
<proteinExistence type="predicted"/>
<feature type="disulfide bond" evidence="8">
    <location>
        <begin position="1963"/>
        <end position="1990"/>
    </location>
</feature>
<dbReference type="PROSITE" id="PS50923">
    <property type="entry name" value="SUSHI"/>
    <property type="match status" value="11"/>
</dbReference>
<feature type="domain" description="HYR" evidence="11">
    <location>
        <begin position="682"/>
        <end position="766"/>
    </location>
</feature>
<dbReference type="SUPFAM" id="SSF57196">
    <property type="entry name" value="EGF/Laminin"/>
    <property type="match status" value="6"/>
</dbReference>
<keyword evidence="1 7" id="KW-0245">EGF-like domain</keyword>
<evidence type="ECO:0000259" key="10">
    <source>
        <dbReference type="PROSITE" id="PS50234"/>
    </source>
</evidence>
<dbReference type="FunFam" id="2.10.25.10:FF:000472">
    <property type="entry name" value="Uncharacterized protein, isoform A"/>
    <property type="match status" value="1"/>
</dbReference>
<dbReference type="GO" id="GO:0007476">
    <property type="term" value="P:imaginal disc-derived wing morphogenesis"/>
    <property type="evidence" value="ECO:0007669"/>
    <property type="project" value="UniProtKB-ARBA"/>
</dbReference>
<feature type="domain" description="EGF-like" evidence="9">
    <location>
        <begin position="1268"/>
        <end position="1301"/>
    </location>
</feature>
<dbReference type="Proteomes" id="UP000694920">
    <property type="component" value="Unplaced"/>
</dbReference>
<evidence type="ECO:0000256" key="7">
    <source>
        <dbReference type="PROSITE-ProRule" id="PRU00076"/>
    </source>
</evidence>
<feature type="domain" description="EGF-like" evidence="9">
    <location>
        <begin position="1189"/>
        <end position="1228"/>
    </location>
</feature>
<evidence type="ECO:0000256" key="1">
    <source>
        <dbReference type="ARBA" id="ARBA00022536"/>
    </source>
</evidence>
<dbReference type="Pfam" id="PF00092">
    <property type="entry name" value="VWA"/>
    <property type="match status" value="1"/>
</dbReference>
<feature type="disulfide bond" evidence="7">
    <location>
        <begin position="1177"/>
        <end position="1186"/>
    </location>
</feature>
<dbReference type="PROSITE" id="PS00022">
    <property type="entry name" value="EGF_1"/>
    <property type="match status" value="5"/>
</dbReference>
<dbReference type="Pfam" id="PF00008">
    <property type="entry name" value="EGF"/>
    <property type="match status" value="2"/>
</dbReference>
<keyword evidence="3" id="KW-0732">Signal</keyword>
<evidence type="ECO:0000256" key="2">
    <source>
        <dbReference type="ARBA" id="ARBA00022659"/>
    </source>
</evidence>
<dbReference type="GO" id="GO:0032991">
    <property type="term" value="C:protein-containing complex"/>
    <property type="evidence" value="ECO:0007669"/>
    <property type="project" value="UniProtKB-ARBA"/>
</dbReference>
<feature type="disulfide bond" evidence="7">
    <location>
        <begin position="1218"/>
        <end position="1227"/>
    </location>
</feature>
<evidence type="ECO:0000256" key="3">
    <source>
        <dbReference type="ARBA" id="ARBA00022729"/>
    </source>
</evidence>
<evidence type="ECO:0000256" key="8">
    <source>
        <dbReference type="PROSITE-ProRule" id="PRU00302"/>
    </source>
</evidence>
<feature type="domain" description="Pentraxin (PTX)" evidence="13">
    <location>
        <begin position="1391"/>
        <end position="1590"/>
    </location>
</feature>
<evidence type="ECO:0000259" key="9">
    <source>
        <dbReference type="PROSITE" id="PS50026"/>
    </source>
</evidence>
<dbReference type="InterPro" id="IPR003410">
    <property type="entry name" value="HYR_dom"/>
</dbReference>
<dbReference type="GO" id="GO:0005911">
    <property type="term" value="C:cell-cell junction"/>
    <property type="evidence" value="ECO:0007669"/>
    <property type="project" value="UniProtKB-ARBA"/>
</dbReference>
<dbReference type="GO" id="GO:0050769">
    <property type="term" value="P:positive regulation of neurogenesis"/>
    <property type="evidence" value="ECO:0007669"/>
    <property type="project" value="UniProtKB-ARBA"/>
</dbReference>
<feature type="domain" description="Sushi" evidence="12">
    <location>
        <begin position="401"/>
        <end position="461"/>
    </location>
</feature>
<dbReference type="PRINTS" id="PR00895">
    <property type="entry name" value="PENTAXIN"/>
</dbReference>
<dbReference type="Gene3D" id="2.60.120.200">
    <property type="match status" value="1"/>
</dbReference>
<feature type="domain" description="Sushi" evidence="12">
    <location>
        <begin position="2185"/>
        <end position="2246"/>
    </location>
</feature>
<evidence type="ECO:0000256" key="6">
    <source>
        <dbReference type="ARBA" id="ARBA00023180"/>
    </source>
</evidence>
<dbReference type="GO" id="GO:0016318">
    <property type="term" value="P:ommatidial rotation"/>
    <property type="evidence" value="ECO:0007669"/>
    <property type="project" value="UniProtKB-ARBA"/>
</dbReference>